<dbReference type="Gene3D" id="1.10.3110.10">
    <property type="entry name" value="protoporphyrinogen ix oxidase, domain 3"/>
    <property type="match status" value="1"/>
</dbReference>
<dbReference type="InterPro" id="IPR002937">
    <property type="entry name" value="Amino_oxidase"/>
</dbReference>
<dbReference type="AlphaFoldDB" id="A0A0W7WHQ2"/>
<dbReference type="InterPro" id="IPR050464">
    <property type="entry name" value="Zeta_carotene_desat/Oxidored"/>
</dbReference>
<feature type="domain" description="Amine oxidase" evidence="1">
    <location>
        <begin position="20"/>
        <end position="300"/>
    </location>
</feature>
<organism evidence="2 3">
    <name type="scientific">Pseudoponticoccus marisrubri</name>
    <dbReference type="NCBI Taxonomy" id="1685382"/>
    <lineage>
        <taxon>Bacteria</taxon>
        <taxon>Pseudomonadati</taxon>
        <taxon>Pseudomonadota</taxon>
        <taxon>Alphaproteobacteria</taxon>
        <taxon>Rhodobacterales</taxon>
        <taxon>Roseobacteraceae</taxon>
        <taxon>Pseudoponticoccus</taxon>
    </lineage>
</organism>
<keyword evidence="3" id="KW-1185">Reference proteome</keyword>
<dbReference type="PANTHER" id="PTHR42923">
    <property type="entry name" value="PROTOPORPHYRINOGEN OXIDASE"/>
    <property type="match status" value="1"/>
</dbReference>
<dbReference type="GO" id="GO:0016491">
    <property type="term" value="F:oxidoreductase activity"/>
    <property type="evidence" value="ECO:0007669"/>
    <property type="project" value="InterPro"/>
</dbReference>
<gene>
    <name evidence="2" type="ORF">AVJ23_13750</name>
</gene>
<dbReference type="Pfam" id="PF01593">
    <property type="entry name" value="Amino_oxidase"/>
    <property type="match status" value="1"/>
</dbReference>
<dbReference type="Proteomes" id="UP000054396">
    <property type="component" value="Unassembled WGS sequence"/>
</dbReference>
<comment type="caution">
    <text evidence="2">The sequence shown here is derived from an EMBL/GenBank/DDBJ whole genome shotgun (WGS) entry which is preliminary data.</text>
</comment>
<dbReference type="RefSeq" id="WP_058862784.1">
    <property type="nucleotide sequence ID" value="NZ_LPXO01000008.1"/>
</dbReference>
<dbReference type="PANTHER" id="PTHR42923:SF17">
    <property type="entry name" value="AMINE OXIDASE DOMAIN-CONTAINING PROTEIN"/>
    <property type="match status" value="1"/>
</dbReference>
<dbReference type="Gene3D" id="3.50.50.60">
    <property type="entry name" value="FAD/NAD(P)-binding domain"/>
    <property type="match status" value="1"/>
</dbReference>
<reference evidence="2 3" key="1">
    <citation type="submission" date="2015-12" db="EMBL/GenBank/DDBJ databases">
        <authorList>
            <person name="Shamseldin A."/>
            <person name="Moawad H."/>
            <person name="Abd El-Rahim W.M."/>
            <person name="Sadowsky M.J."/>
        </authorList>
    </citation>
    <scope>NUCLEOTIDE SEQUENCE [LARGE SCALE GENOMIC DNA]</scope>
    <source>
        <strain evidence="2 3">SJ5A-1</strain>
    </source>
</reference>
<sequence>MPFEARPSPARRIAVIGGGISGMGAAHMLGDVHHVTLFEAEPRLGGHARTKLAGRNGDRAVDTGFIVFNYANYPMLTELFDRLDVPVARSDMSFSASLRGGAMEYGLKNLRAVAAQPTNLLDPRFIGMIRDILRFNARALDEANDPDLPLGTFLDRMGMGAWFRDYYLLPLSGAIWSTPTEQILDFPAQALVRFFENHALLSHTGQHQWYTVRGGSIEYVRRLEAALRRQGADLRIGTPVQAVRRDATGVEITSHGDTWERFDEVIFATHSDVTLRLLADPRPEEQAGLAAVRYQPNTVVLHADTSLMPKRRACWASWNYTEAPQKTMNRIDLTYWMNCLQPIPEEDPLFVTLNSTRPIDEALIYDTVEMHHPVFDLDALAAQKALALGNGAHRTWFCGAWMKNGFHEDGLASAADVAEAIRARTAEVAAA</sequence>
<proteinExistence type="predicted"/>
<accession>A0A0W7WHQ2</accession>
<dbReference type="InterPro" id="IPR036188">
    <property type="entry name" value="FAD/NAD-bd_sf"/>
</dbReference>
<dbReference type="EMBL" id="LPXO01000008">
    <property type="protein sequence ID" value="KUF10113.1"/>
    <property type="molecule type" value="Genomic_DNA"/>
</dbReference>
<name>A0A0W7WHQ2_9RHOB</name>
<evidence type="ECO:0000259" key="1">
    <source>
        <dbReference type="Pfam" id="PF01593"/>
    </source>
</evidence>
<dbReference type="OrthoDB" id="20837at2"/>
<dbReference type="STRING" id="1685382.AVJ23_13750"/>
<evidence type="ECO:0000313" key="3">
    <source>
        <dbReference type="Proteomes" id="UP000054396"/>
    </source>
</evidence>
<dbReference type="SUPFAM" id="SSF51905">
    <property type="entry name" value="FAD/NAD(P)-binding domain"/>
    <property type="match status" value="1"/>
</dbReference>
<dbReference type="Gene3D" id="3.90.660.20">
    <property type="entry name" value="Protoporphyrinogen oxidase, mitochondrial, domain 2"/>
    <property type="match status" value="1"/>
</dbReference>
<evidence type="ECO:0000313" key="2">
    <source>
        <dbReference type="EMBL" id="KUF10113.1"/>
    </source>
</evidence>
<protein>
    <submittedName>
        <fullName evidence="2">Cyclopropane-fatty-acyl-phospholipid synthase</fullName>
    </submittedName>
</protein>